<evidence type="ECO:0000256" key="2">
    <source>
        <dbReference type="ARBA" id="ARBA00007447"/>
    </source>
</evidence>
<evidence type="ECO:0000256" key="6">
    <source>
        <dbReference type="ARBA" id="ARBA00022750"/>
    </source>
</evidence>
<dbReference type="InterPro" id="IPR001969">
    <property type="entry name" value="Aspartic_peptidase_AS"/>
</dbReference>
<dbReference type="PANTHER" id="PTHR47966">
    <property type="entry name" value="BETA-SITE APP-CLEAVING ENZYME, ISOFORM A-RELATED"/>
    <property type="match status" value="1"/>
</dbReference>
<keyword evidence="16" id="KW-1185">Reference proteome</keyword>
<accession>A0A197K9F8</accession>
<evidence type="ECO:0000256" key="12">
    <source>
        <dbReference type="RuleBase" id="RU000454"/>
    </source>
</evidence>
<dbReference type="Proteomes" id="UP000078512">
    <property type="component" value="Unassembled WGS sequence"/>
</dbReference>
<feature type="chain" id="PRO_5008276691" description="rhizopuspepsin" evidence="13">
    <location>
        <begin position="20"/>
        <end position="394"/>
    </location>
</feature>
<feature type="active site" evidence="10">
    <location>
        <position position="282"/>
    </location>
</feature>
<evidence type="ECO:0000256" key="1">
    <source>
        <dbReference type="ARBA" id="ARBA00001130"/>
    </source>
</evidence>
<protein>
    <recommendedName>
        <fullName evidence="3">rhizopuspepsin</fullName>
        <ecNumber evidence="3">3.4.23.21</ecNumber>
    </recommendedName>
</protein>
<evidence type="ECO:0000256" key="9">
    <source>
        <dbReference type="ARBA" id="ARBA00023157"/>
    </source>
</evidence>
<comment type="catalytic activity">
    <reaction evidence="1">
        <text>Hydrolysis of proteins with broad specificity similar to that of pepsin A, preferring hydrophobic residues at P1 and P1'. Clots milk and activates trypsinogen. Does not cleave 4-Gln-|-His-5, but does cleave 10-His-|-Leu-11 and 12-Val-|-Glu-13 in B chain of insulin.</text>
        <dbReference type="EC" id="3.4.23.21"/>
    </reaction>
</comment>
<feature type="disulfide bond" evidence="11">
    <location>
        <begin position="111"/>
        <end position="116"/>
    </location>
</feature>
<evidence type="ECO:0000259" key="14">
    <source>
        <dbReference type="PROSITE" id="PS51767"/>
    </source>
</evidence>
<evidence type="ECO:0000256" key="5">
    <source>
        <dbReference type="ARBA" id="ARBA00022729"/>
    </source>
</evidence>
<feature type="active site" evidence="10">
    <location>
        <position position="98"/>
    </location>
</feature>
<dbReference type="STRING" id="1314771.A0A197K9F8"/>
<keyword evidence="5 13" id="KW-0732">Signal</keyword>
<keyword evidence="9 11" id="KW-1015">Disulfide bond</keyword>
<dbReference type="AlphaFoldDB" id="A0A197K9F8"/>
<evidence type="ECO:0000256" key="3">
    <source>
        <dbReference type="ARBA" id="ARBA00013205"/>
    </source>
</evidence>
<comment type="similarity">
    <text evidence="2 12">Belongs to the peptidase A1 family.</text>
</comment>
<sequence>MKLIPLISLIVATASVASASPINVNNRTTTYAVPLTRNPYFKPNAQAQVAKLNRRYPDLKVLVGSIGSVPLTDVYPDLEYYGTVSVGTPAQALKLNFDTGSSDTWFPSSTCNTPACKKHTRFNSAQSSTFQKDGRGWSMGYGDGSSSSGYLGSDMMNVGGLQVRQTIGLATEESSQFGNSPEDGLFGLGFNSIESVRGVKTFMDNVIAAGLLVQPVVSVFLPSQRLFNGDGGEYLFGGIDTSKFTGSLKYVPVTRKGYWQVAIRDALFNGHSLNQASEGIIDTGTTLIIISNAAAAAVHDNIPNAVFESGNGWLVPCSIRDDTTQRVSFNMGGSDFHVALADLAYQDVGDGLCYSGIQGGQEDLWILGDVFIKNNYCVFSQTSSPSVGIAPIKY</sequence>
<dbReference type="FunFam" id="2.40.70.10:FF:000115">
    <property type="entry name" value="Lysosomal aspartic protease"/>
    <property type="match status" value="1"/>
</dbReference>
<evidence type="ECO:0000313" key="15">
    <source>
        <dbReference type="EMBL" id="OAQ33818.1"/>
    </source>
</evidence>
<dbReference type="SUPFAM" id="SSF50630">
    <property type="entry name" value="Acid proteases"/>
    <property type="match status" value="1"/>
</dbReference>
<feature type="domain" description="Peptidase A1" evidence="14">
    <location>
        <begin position="80"/>
        <end position="390"/>
    </location>
</feature>
<evidence type="ECO:0000256" key="10">
    <source>
        <dbReference type="PIRSR" id="PIRSR601461-1"/>
    </source>
</evidence>
<dbReference type="PANTHER" id="PTHR47966:SF1">
    <property type="entry name" value="ASPARTYL PROTEINASE"/>
    <property type="match status" value="1"/>
</dbReference>
<evidence type="ECO:0000256" key="13">
    <source>
        <dbReference type="SAM" id="SignalP"/>
    </source>
</evidence>
<name>A0A197K9F8_9FUNG</name>
<evidence type="ECO:0000256" key="11">
    <source>
        <dbReference type="PIRSR" id="PIRSR601461-2"/>
    </source>
</evidence>
<dbReference type="Pfam" id="PF00026">
    <property type="entry name" value="Asp"/>
    <property type="match status" value="1"/>
</dbReference>
<organism evidence="15 16">
    <name type="scientific">Linnemannia elongata AG-77</name>
    <dbReference type="NCBI Taxonomy" id="1314771"/>
    <lineage>
        <taxon>Eukaryota</taxon>
        <taxon>Fungi</taxon>
        <taxon>Fungi incertae sedis</taxon>
        <taxon>Mucoromycota</taxon>
        <taxon>Mortierellomycotina</taxon>
        <taxon>Mortierellomycetes</taxon>
        <taxon>Mortierellales</taxon>
        <taxon>Mortierellaceae</taxon>
        <taxon>Linnemannia</taxon>
    </lineage>
</organism>
<evidence type="ECO:0000256" key="4">
    <source>
        <dbReference type="ARBA" id="ARBA00022670"/>
    </source>
</evidence>
<dbReference type="PROSITE" id="PS00141">
    <property type="entry name" value="ASP_PROTEASE"/>
    <property type="match status" value="2"/>
</dbReference>
<dbReference type="PROSITE" id="PS51767">
    <property type="entry name" value="PEPTIDASE_A1"/>
    <property type="match status" value="1"/>
</dbReference>
<evidence type="ECO:0000256" key="7">
    <source>
        <dbReference type="ARBA" id="ARBA00022801"/>
    </source>
</evidence>
<dbReference type="InterPro" id="IPR033121">
    <property type="entry name" value="PEPTIDASE_A1"/>
</dbReference>
<dbReference type="InterPro" id="IPR021109">
    <property type="entry name" value="Peptidase_aspartic_dom_sf"/>
</dbReference>
<keyword evidence="4 12" id="KW-0645">Protease</keyword>
<reference evidence="15 16" key="1">
    <citation type="submission" date="2016-05" db="EMBL/GenBank/DDBJ databases">
        <title>Genome sequencing reveals origins of a unique bacterial endosymbiosis in the earliest lineages of terrestrial Fungi.</title>
        <authorList>
            <consortium name="DOE Joint Genome Institute"/>
            <person name="Uehling J."/>
            <person name="Gryganskyi A."/>
            <person name="Hameed K."/>
            <person name="Tschaplinski T."/>
            <person name="Misztal P."/>
            <person name="Wu S."/>
            <person name="Desiro A."/>
            <person name="Vande Pol N."/>
            <person name="Du Z.-Y."/>
            <person name="Zienkiewicz A."/>
            <person name="Zienkiewicz K."/>
            <person name="Morin E."/>
            <person name="Tisserant E."/>
            <person name="Splivallo R."/>
            <person name="Hainaut M."/>
            <person name="Henrissat B."/>
            <person name="Ohm R."/>
            <person name="Kuo A."/>
            <person name="Yan J."/>
            <person name="Lipzen A."/>
            <person name="Nolan M."/>
            <person name="Labutti K."/>
            <person name="Barry K."/>
            <person name="Goldstein A."/>
            <person name="Labbe J."/>
            <person name="Schadt C."/>
            <person name="Tuskan G."/>
            <person name="Grigoriev I."/>
            <person name="Martin F."/>
            <person name="Vilgalys R."/>
            <person name="Bonito G."/>
        </authorList>
    </citation>
    <scope>NUCLEOTIDE SEQUENCE [LARGE SCALE GENOMIC DNA]</scope>
    <source>
        <strain evidence="15 16">AG-77</strain>
    </source>
</reference>
<dbReference type="EMBL" id="KV442019">
    <property type="protein sequence ID" value="OAQ33818.1"/>
    <property type="molecule type" value="Genomic_DNA"/>
</dbReference>
<keyword evidence="7 12" id="KW-0378">Hydrolase</keyword>
<keyword evidence="8" id="KW-0865">Zymogen</keyword>
<dbReference type="PRINTS" id="PR00792">
    <property type="entry name" value="PEPSIN"/>
</dbReference>
<feature type="signal peptide" evidence="13">
    <location>
        <begin position="1"/>
        <end position="19"/>
    </location>
</feature>
<proteinExistence type="inferred from homology"/>
<gene>
    <name evidence="15" type="ORF">K457DRAFT_68974</name>
</gene>
<dbReference type="GO" id="GO:0006508">
    <property type="term" value="P:proteolysis"/>
    <property type="evidence" value="ECO:0007669"/>
    <property type="project" value="UniProtKB-KW"/>
</dbReference>
<feature type="disulfide bond" evidence="11">
    <location>
        <begin position="317"/>
        <end position="353"/>
    </location>
</feature>
<dbReference type="EC" id="3.4.23.21" evidence="3"/>
<evidence type="ECO:0000313" key="16">
    <source>
        <dbReference type="Proteomes" id="UP000078512"/>
    </source>
</evidence>
<dbReference type="InterPro" id="IPR001461">
    <property type="entry name" value="Aspartic_peptidase_A1"/>
</dbReference>
<evidence type="ECO:0000256" key="8">
    <source>
        <dbReference type="ARBA" id="ARBA00023145"/>
    </source>
</evidence>
<keyword evidence="6 12" id="KW-0064">Aspartyl protease</keyword>
<dbReference type="GO" id="GO:0004190">
    <property type="term" value="F:aspartic-type endopeptidase activity"/>
    <property type="evidence" value="ECO:0007669"/>
    <property type="project" value="UniProtKB-KW"/>
</dbReference>
<dbReference type="OrthoDB" id="660550at2759"/>
<dbReference type="Gene3D" id="2.40.70.10">
    <property type="entry name" value="Acid Proteases"/>
    <property type="match status" value="2"/>
</dbReference>